<dbReference type="OrthoDB" id="49511at2759"/>
<dbReference type="PANTHER" id="PTHR18460:SF3">
    <property type="entry name" value="TELO2-INTERACTING PROTEIN 1 HOMOLOG"/>
    <property type="match status" value="1"/>
</dbReference>
<gene>
    <name evidence="4" type="ORF">TCAL_07635</name>
</gene>
<evidence type="ECO:0008006" key="6">
    <source>
        <dbReference type="Google" id="ProtNLM"/>
    </source>
</evidence>
<evidence type="ECO:0000259" key="2">
    <source>
        <dbReference type="Pfam" id="PF24173"/>
    </source>
</evidence>
<evidence type="ECO:0000313" key="5">
    <source>
        <dbReference type="Proteomes" id="UP000318571"/>
    </source>
</evidence>
<dbReference type="Pfam" id="PF24181">
    <property type="entry name" value="TPR_TTI1_C"/>
    <property type="match status" value="1"/>
</dbReference>
<dbReference type="Pfam" id="PF24173">
    <property type="entry name" value="TPR_TTI1_N"/>
    <property type="match status" value="1"/>
</dbReference>
<dbReference type="InterPro" id="IPR052587">
    <property type="entry name" value="TELO2-interacting_protein_1"/>
</dbReference>
<feature type="region of interest" description="Disordered" evidence="1">
    <location>
        <begin position="803"/>
        <end position="858"/>
    </location>
</feature>
<name>A0A553NVW4_TIGCA</name>
<dbReference type="PANTHER" id="PTHR18460">
    <property type="entry name" value="TEL2 INTERACTING PROTEIN 1 TTI1 FAMILY MEMBER"/>
    <property type="match status" value="1"/>
</dbReference>
<sequence>MNQCFHRFRPVCASLAQEPNLPLLQKLAEMCNESSSQELEQLQEYILFPLQVYLKRPHLNENFSIAVIDFISNYFSREDVRVSSFFILKDVTTHILTILSGLSVKDGGLSNVDKPISEDLRIAGLKCIRTLVKCVSKDEILVAFFSQDMKLTLSHLAFLALNWVQKEVALKKLNLVTLAMLEGLVPHEMKVKDHFCRTFEGLLPGISTALIKIIKDPDFRRSLKVKAMALRTWTQYVTCLLGDEQVRNSTAVNVEWLNKAKDHMLMQLQVLLGLSHSLIELSSLTLREEMFHAVLSLHDLCHDTLNNLIYVEVQLLASLSVNLHGESKIHLKSQDLLRSVLNDNPGIDKAKLVQECQQEIFELSIDLERKPGLFETVELGRKLMKMESQFVLLSFTKHESYLFLSQTYLDQLLNGLLKVIQLESTPHISEFYFEDDLDLDYLFQPELQLKNPARPKKYFVYLRTEELVERFLAVLSSLIEHAHFRDLIRSILEILNGSKPTSKDQAWANRQRELVLLLNQVLQVLLVNHESSFRDAPTQSDMGEMFELLLSCFLRLDLSGYGDAEASAHKWIAPIRTNGLDSASSMETNDLKVTKMDWPLRCLVFETIGSLALVAQKFDWTGLKFNYTGQLLVKMLSSCDASRNHEGQVLYFALRDLAKGCEFHDISALLTHHVDFLGRDLTLLLRQMYSNNGPKSPNQTHLLGNQRSSPLLGIPTLLKVVLRLKNVGNYPGLRDALGSLLDQLDLSWLHPNKSLTTKILRIILVFVQSFEASRDEPLKNEEKIDFMALADEQGSITKFMSDLQQGQEVDDEECDEESRSCPPKGFHDNKLTPEEVQVTEENELDDSAEEPEEPEPTVTERTELIKEIVDHTRHFISMVKRPEWQIAALEIVHRCAILLQPHKDELLPLVHLCWQSLKLLFSSENIFVVDQAFKVLRTFARVAGDFIQRRTLKDAFPAILKYVKSLQIMIQDRNRHQTLIARQSRRLLQSLMEGLWDFMALLDLDEREVDLIVEEMLEFVRFAREQIICEESQLESYFKPKRLVDHDTLMMKLEFQRSQRDDQEEPLAHPPN</sequence>
<feature type="domain" description="TTI1 C-terminal TPR" evidence="3">
    <location>
        <begin position="781"/>
        <end position="1020"/>
    </location>
</feature>
<dbReference type="Proteomes" id="UP000318571">
    <property type="component" value="Chromosome 1"/>
</dbReference>
<protein>
    <recommendedName>
        <fullName evidence="6">TELO2-interacting protein 1 homolog</fullName>
    </recommendedName>
</protein>
<dbReference type="EMBL" id="VCGU01000010">
    <property type="protein sequence ID" value="TRY69571.1"/>
    <property type="molecule type" value="Genomic_DNA"/>
</dbReference>
<dbReference type="InterPro" id="IPR016024">
    <property type="entry name" value="ARM-type_fold"/>
</dbReference>
<dbReference type="GO" id="GO:0005737">
    <property type="term" value="C:cytoplasm"/>
    <property type="evidence" value="ECO:0007669"/>
    <property type="project" value="TreeGrafter"/>
</dbReference>
<comment type="caution">
    <text evidence="4">The sequence shown here is derived from an EMBL/GenBank/DDBJ whole genome shotgun (WGS) entry which is preliminary data.</text>
</comment>
<accession>A0A553NVW4</accession>
<evidence type="ECO:0000259" key="3">
    <source>
        <dbReference type="Pfam" id="PF24181"/>
    </source>
</evidence>
<keyword evidence="5" id="KW-1185">Reference proteome</keyword>
<dbReference type="InterPro" id="IPR057567">
    <property type="entry name" value="TPR_TTI1_C"/>
</dbReference>
<organism evidence="4 5">
    <name type="scientific">Tigriopus californicus</name>
    <name type="common">Marine copepod</name>
    <dbReference type="NCBI Taxonomy" id="6832"/>
    <lineage>
        <taxon>Eukaryota</taxon>
        <taxon>Metazoa</taxon>
        <taxon>Ecdysozoa</taxon>
        <taxon>Arthropoda</taxon>
        <taxon>Crustacea</taxon>
        <taxon>Multicrustacea</taxon>
        <taxon>Hexanauplia</taxon>
        <taxon>Copepoda</taxon>
        <taxon>Harpacticoida</taxon>
        <taxon>Harpacticidae</taxon>
        <taxon>Tigriopus</taxon>
    </lineage>
</organism>
<dbReference type="AlphaFoldDB" id="A0A553NVW4"/>
<evidence type="ECO:0000256" key="1">
    <source>
        <dbReference type="SAM" id="MobiDB-lite"/>
    </source>
</evidence>
<dbReference type="STRING" id="6832.A0A553NVW4"/>
<feature type="domain" description="TTI1 N-terminal TPR" evidence="2">
    <location>
        <begin position="5"/>
        <end position="320"/>
    </location>
</feature>
<reference evidence="4 5" key="1">
    <citation type="journal article" date="2018" name="Nat. Ecol. Evol.">
        <title>Genomic signatures of mitonuclear coevolution across populations of Tigriopus californicus.</title>
        <authorList>
            <person name="Barreto F.S."/>
            <person name="Watson E.T."/>
            <person name="Lima T.G."/>
            <person name="Willett C.S."/>
            <person name="Edmands S."/>
            <person name="Li W."/>
            <person name="Burton R.S."/>
        </authorList>
    </citation>
    <scope>NUCLEOTIDE SEQUENCE [LARGE SCALE GENOMIC DNA]</scope>
    <source>
        <strain evidence="4 5">San Diego</strain>
    </source>
</reference>
<dbReference type="SUPFAM" id="SSF48371">
    <property type="entry name" value="ARM repeat"/>
    <property type="match status" value="1"/>
</dbReference>
<dbReference type="InterPro" id="IPR057566">
    <property type="entry name" value="TPR_TTI1_N"/>
</dbReference>
<evidence type="ECO:0000313" key="4">
    <source>
        <dbReference type="EMBL" id="TRY69571.1"/>
    </source>
</evidence>
<feature type="compositionally biased region" description="Acidic residues" evidence="1">
    <location>
        <begin position="837"/>
        <end position="855"/>
    </location>
</feature>
<proteinExistence type="predicted"/>